<keyword evidence="1" id="KW-0813">Transport</keyword>
<evidence type="ECO:0000313" key="7">
    <source>
        <dbReference type="Proteomes" id="UP001501671"/>
    </source>
</evidence>
<dbReference type="InterPro" id="IPR032823">
    <property type="entry name" value="BCA_ABC_TP_C"/>
</dbReference>
<protein>
    <submittedName>
        <fullName evidence="6">ABC transporter ATP-binding protein</fullName>
    </submittedName>
</protein>
<keyword evidence="7" id="KW-1185">Reference proteome</keyword>
<evidence type="ECO:0000259" key="5">
    <source>
        <dbReference type="PROSITE" id="PS50893"/>
    </source>
</evidence>
<dbReference type="Gene3D" id="3.40.50.300">
    <property type="entry name" value="P-loop containing nucleotide triphosphate hydrolases"/>
    <property type="match status" value="1"/>
</dbReference>
<dbReference type="EMBL" id="BAABFO010000023">
    <property type="protein sequence ID" value="GAA4339858.1"/>
    <property type="molecule type" value="Genomic_DNA"/>
</dbReference>
<dbReference type="Pfam" id="PF12399">
    <property type="entry name" value="BCA_ABC_TP_C"/>
    <property type="match status" value="1"/>
</dbReference>
<dbReference type="InterPro" id="IPR027417">
    <property type="entry name" value="P-loop_NTPase"/>
</dbReference>
<evidence type="ECO:0000256" key="4">
    <source>
        <dbReference type="ARBA" id="ARBA00022840"/>
    </source>
</evidence>
<accession>A0ABP8HII2</accession>
<sequence>MTTIAYPQATAAPAAAPQPPALELANVTMRIAGLTAVDDVSFAVPAGRIVSLIGPNGAGKTTTFNVISGYMRPTAGRVLLFGQDVVGLAPERISQLGLVRSFQRTSVFAGCTVFDNILTALHLRGRAALWQTLLRTPAFRREEESLRRQAGELLDFLELRERAAEPAASLSYGEQRLLGVGLALAARPRVLLLDEPAAGLNPSETEAFKAMVRRIGERGVTVLLVEHDMHMVMSISDHIVVLNYGRLIAAGTPRAIQRDPEVIRAYLGSGIKRAQA</sequence>
<proteinExistence type="predicted"/>
<dbReference type="GO" id="GO:0005524">
    <property type="term" value="F:ATP binding"/>
    <property type="evidence" value="ECO:0007669"/>
    <property type="project" value="UniProtKB-KW"/>
</dbReference>
<dbReference type="Proteomes" id="UP001501671">
    <property type="component" value="Unassembled WGS sequence"/>
</dbReference>
<dbReference type="PROSITE" id="PS00211">
    <property type="entry name" value="ABC_TRANSPORTER_1"/>
    <property type="match status" value="1"/>
</dbReference>
<organism evidence="6 7">
    <name type="scientific">Pigmentiphaga soli</name>
    <dbReference type="NCBI Taxonomy" id="1007095"/>
    <lineage>
        <taxon>Bacteria</taxon>
        <taxon>Pseudomonadati</taxon>
        <taxon>Pseudomonadota</taxon>
        <taxon>Betaproteobacteria</taxon>
        <taxon>Burkholderiales</taxon>
        <taxon>Alcaligenaceae</taxon>
        <taxon>Pigmentiphaga</taxon>
    </lineage>
</organism>
<dbReference type="SUPFAM" id="SSF52540">
    <property type="entry name" value="P-loop containing nucleoside triphosphate hydrolases"/>
    <property type="match status" value="1"/>
</dbReference>
<evidence type="ECO:0000313" key="6">
    <source>
        <dbReference type="EMBL" id="GAA4339858.1"/>
    </source>
</evidence>
<feature type="domain" description="ABC transporter" evidence="5">
    <location>
        <begin position="22"/>
        <end position="269"/>
    </location>
</feature>
<name>A0ABP8HII2_9BURK</name>
<evidence type="ECO:0000256" key="3">
    <source>
        <dbReference type="ARBA" id="ARBA00022741"/>
    </source>
</evidence>
<keyword evidence="4 6" id="KW-0067">ATP-binding</keyword>
<keyword evidence="3" id="KW-0547">Nucleotide-binding</keyword>
<dbReference type="InterPro" id="IPR017871">
    <property type="entry name" value="ABC_transporter-like_CS"/>
</dbReference>
<dbReference type="CDD" id="cd03219">
    <property type="entry name" value="ABC_Mj1267_LivG_branched"/>
    <property type="match status" value="1"/>
</dbReference>
<keyword evidence="2" id="KW-0472">Membrane</keyword>
<dbReference type="RefSeq" id="WP_345251524.1">
    <property type="nucleotide sequence ID" value="NZ_BAABFO010000023.1"/>
</dbReference>
<evidence type="ECO:0000256" key="1">
    <source>
        <dbReference type="ARBA" id="ARBA00022448"/>
    </source>
</evidence>
<dbReference type="SMART" id="SM00382">
    <property type="entry name" value="AAA"/>
    <property type="match status" value="1"/>
</dbReference>
<dbReference type="Pfam" id="PF00005">
    <property type="entry name" value="ABC_tran"/>
    <property type="match status" value="1"/>
</dbReference>
<keyword evidence="2" id="KW-1003">Cell membrane</keyword>
<comment type="caution">
    <text evidence="6">The sequence shown here is derived from an EMBL/GenBank/DDBJ whole genome shotgun (WGS) entry which is preliminary data.</text>
</comment>
<reference evidence="7" key="1">
    <citation type="journal article" date="2019" name="Int. J. Syst. Evol. Microbiol.">
        <title>The Global Catalogue of Microorganisms (GCM) 10K type strain sequencing project: providing services to taxonomists for standard genome sequencing and annotation.</title>
        <authorList>
            <consortium name="The Broad Institute Genomics Platform"/>
            <consortium name="The Broad Institute Genome Sequencing Center for Infectious Disease"/>
            <person name="Wu L."/>
            <person name="Ma J."/>
        </authorList>
    </citation>
    <scope>NUCLEOTIDE SEQUENCE [LARGE SCALE GENOMIC DNA]</scope>
    <source>
        <strain evidence="7">JCM 17666</strain>
    </source>
</reference>
<dbReference type="InterPro" id="IPR051120">
    <property type="entry name" value="ABC_AA/LPS_Transport"/>
</dbReference>
<dbReference type="InterPro" id="IPR003593">
    <property type="entry name" value="AAA+_ATPase"/>
</dbReference>
<gene>
    <name evidence="6" type="ORF">GCM10023144_38590</name>
</gene>
<dbReference type="InterPro" id="IPR003439">
    <property type="entry name" value="ABC_transporter-like_ATP-bd"/>
</dbReference>
<dbReference type="PROSITE" id="PS50893">
    <property type="entry name" value="ABC_TRANSPORTER_2"/>
    <property type="match status" value="1"/>
</dbReference>
<dbReference type="PANTHER" id="PTHR45772">
    <property type="entry name" value="CONSERVED COMPONENT OF ABC TRANSPORTER FOR NATURAL AMINO ACIDS-RELATED"/>
    <property type="match status" value="1"/>
</dbReference>
<dbReference type="PANTHER" id="PTHR45772:SF4">
    <property type="entry name" value="ABC TRANSPORTER ATP-BINDING PROTEIN"/>
    <property type="match status" value="1"/>
</dbReference>
<evidence type="ECO:0000256" key="2">
    <source>
        <dbReference type="ARBA" id="ARBA00022475"/>
    </source>
</evidence>